<dbReference type="UniPathway" id="UPA00929">
    <property type="reaction ID" value="UER00894"/>
</dbReference>
<dbReference type="KEGG" id="phu:Phum_PHUM307460"/>
<comment type="pathway">
    <text evidence="2 7">Ketone metabolism; succinyl-CoA degradation; acetoacetyl-CoA from succinyl-CoA: step 1/1.</text>
</comment>
<comment type="similarity">
    <text evidence="3 7">Belongs to the 3-oxoacid CoA-transferase family.</text>
</comment>
<comment type="function">
    <text evidence="7">Key enzyme for ketone body catabolism. Transfers the CoA moiety from succinate to acetoacetate. Formation of the enzyme-CoA intermediate proceeds via an unstable anhydride species formed between the carboxylate groups of the enzyme and substrate.</text>
</comment>
<dbReference type="PROSITE" id="PS01273">
    <property type="entry name" value="COA_TRANSF_1"/>
    <property type="match status" value="1"/>
</dbReference>
<dbReference type="STRING" id="121224.E0VMB0"/>
<dbReference type="GeneID" id="8239194"/>
<feature type="active site" description="5-glutamyl coenzyme A thioester intermediate" evidence="8">
    <location>
        <position position="339"/>
    </location>
</feature>
<dbReference type="GO" id="GO:0005739">
    <property type="term" value="C:mitochondrion"/>
    <property type="evidence" value="ECO:0007669"/>
    <property type="project" value="UniProtKB-SubCell"/>
</dbReference>
<dbReference type="Proteomes" id="UP000009046">
    <property type="component" value="Unassembled WGS sequence"/>
</dbReference>
<dbReference type="FunFam" id="3.40.1080.10:FF:000001">
    <property type="entry name" value="Succinyl-coa:3-ketoacid-coenzyme a transferase subunit b"/>
    <property type="match status" value="1"/>
</dbReference>
<dbReference type="InterPro" id="IPR037171">
    <property type="entry name" value="NagB/RpiA_transferase-like"/>
</dbReference>
<dbReference type="InterPro" id="IPR004163">
    <property type="entry name" value="CoA_transf_BS"/>
</dbReference>
<organism>
    <name type="scientific">Pediculus humanus subsp. corporis</name>
    <name type="common">Body louse</name>
    <dbReference type="NCBI Taxonomy" id="121224"/>
    <lineage>
        <taxon>Eukaryota</taxon>
        <taxon>Metazoa</taxon>
        <taxon>Ecdysozoa</taxon>
        <taxon>Arthropoda</taxon>
        <taxon>Hexapoda</taxon>
        <taxon>Insecta</taxon>
        <taxon>Pterygota</taxon>
        <taxon>Neoptera</taxon>
        <taxon>Paraneoptera</taxon>
        <taxon>Psocodea</taxon>
        <taxon>Troctomorpha</taxon>
        <taxon>Phthiraptera</taxon>
        <taxon>Anoplura</taxon>
        <taxon>Pediculidae</taxon>
        <taxon>Pediculus</taxon>
    </lineage>
</organism>
<dbReference type="PANTHER" id="PTHR13707:SF23">
    <property type="entry name" value="SUCCINYL-COA:3-KETOACID-COENZYME A TRANSFERASE"/>
    <property type="match status" value="1"/>
</dbReference>
<dbReference type="PANTHER" id="PTHR13707">
    <property type="entry name" value="KETOACID-COENZYME A TRANSFERASE"/>
    <property type="match status" value="1"/>
</dbReference>
<dbReference type="GO" id="GO:0046952">
    <property type="term" value="P:ketone body catabolic process"/>
    <property type="evidence" value="ECO:0007669"/>
    <property type="project" value="InterPro"/>
</dbReference>
<dbReference type="EMBL" id="DS235306">
    <property type="protein sequence ID" value="EEB14516.1"/>
    <property type="molecule type" value="Genomic_DNA"/>
</dbReference>
<dbReference type="InParanoid" id="E0VMB0"/>
<dbReference type="VEuPathDB" id="VectorBase:PHUM307460"/>
<evidence type="ECO:0000256" key="3">
    <source>
        <dbReference type="ARBA" id="ARBA00007154"/>
    </source>
</evidence>
<dbReference type="FunCoup" id="E0VMB0">
    <property type="interactions" value="591"/>
</dbReference>
<sequence length="517" mass="56405">MIKKVLPSWWSIKVNSNSLKLNEGCLFYSHDSSSKLQKSSQKIVDSVEEALAGIKDGDKLLVGGFGLCGIPEKLIAGILKTNIKDLTLVSNNPGTQDFGLGLLFKEKRVKRMIASYVGENAEFERQFLQGEIEVELTPQGTLAERLRAGGAGIPAFYTPTAYGTLVHEGGAPVKYDSNKNIEVASSGRPEQMYNNKNYILEEAITGDFALVKAWKADPAGNLVFRFYPTMLTAARVGVVEVEEIVGLGDIPPDEVHLPGIYVDRILLGKNYEKRIEKKTILKPHSAQVKLSPAQVLRQRIVRRVALEFQDGMYVNLGIGIPVLASNYIPKDITVYLQSENGILGLGPFPTEQNIDPDLINAGKETVTIVPGASFFSSHDSFAMIRGGHIDLTILGAMQVSQYGDIANWMIPGKLVKGMGGAMDLVAAPNTKVIVTMEHAAKDGSHKILPKCELPLTGKNCVDMIITEKCVFEVDKDNGLLLTEIADGVEMAEIITSTGCEFRIAENVKPMRQISVDE</sequence>
<evidence type="ECO:0000313" key="9">
    <source>
        <dbReference type="EMBL" id="EEB14516.1"/>
    </source>
</evidence>
<dbReference type="OMA" id="VKTMGQI"/>
<proteinExistence type="inferred from homology"/>
<dbReference type="InterPro" id="IPR004165">
    <property type="entry name" value="CoA_trans_fam_I"/>
</dbReference>
<evidence type="ECO:0000313" key="11">
    <source>
        <dbReference type="Proteomes" id="UP000009046"/>
    </source>
</evidence>
<reference evidence="9" key="1">
    <citation type="submission" date="2007-04" db="EMBL/GenBank/DDBJ databases">
        <title>Annotation of Pediculus humanus corporis strain USDA.</title>
        <authorList>
            <person name="Kirkness E."/>
            <person name="Hannick L."/>
            <person name="Hass B."/>
            <person name="Bruggner R."/>
            <person name="Lawson D."/>
            <person name="Bidwell S."/>
            <person name="Joardar V."/>
            <person name="Caler E."/>
            <person name="Walenz B."/>
            <person name="Inman J."/>
            <person name="Schobel S."/>
            <person name="Galinsky K."/>
            <person name="Amedeo P."/>
            <person name="Strausberg R."/>
        </authorList>
    </citation>
    <scope>NUCLEOTIDE SEQUENCE</scope>
    <source>
        <strain evidence="9">USDA</strain>
    </source>
</reference>
<protein>
    <recommendedName>
        <fullName evidence="7">Succinyl-CoA:3-ketoacid-coenzyme A transferase</fullName>
        <ecNumber evidence="7">2.8.3.5</ecNumber>
    </recommendedName>
</protein>
<dbReference type="NCBIfam" id="TIGR02429">
    <property type="entry name" value="pcaI_scoA_fam"/>
    <property type="match status" value="1"/>
</dbReference>
<keyword evidence="4 7" id="KW-0808">Transferase</keyword>
<dbReference type="InterPro" id="IPR012792">
    <property type="entry name" value="3-oxoacid_CoA-transf_A"/>
</dbReference>
<evidence type="ECO:0000256" key="7">
    <source>
        <dbReference type="PIRNR" id="PIRNR000858"/>
    </source>
</evidence>
<evidence type="ECO:0000256" key="4">
    <source>
        <dbReference type="ARBA" id="ARBA00022679"/>
    </source>
</evidence>
<dbReference type="PIRSF" id="PIRSF000858">
    <property type="entry name" value="SCOT-t"/>
    <property type="match status" value="1"/>
</dbReference>
<dbReference type="NCBIfam" id="TIGR02428">
    <property type="entry name" value="pcaJ_scoB_fam"/>
    <property type="match status" value="1"/>
</dbReference>
<dbReference type="CTD" id="8239194"/>
<gene>
    <name evidence="10" type="primary">8239194</name>
    <name evidence="9" type="ORF">Phum_PHUM307460</name>
</gene>
<accession>E0VMB0</accession>
<dbReference type="Gene3D" id="3.40.1080.10">
    <property type="entry name" value="Glutaconate Coenzyme A-transferase"/>
    <property type="match status" value="2"/>
</dbReference>
<dbReference type="Pfam" id="PF01144">
    <property type="entry name" value="CoA_trans"/>
    <property type="match status" value="2"/>
</dbReference>
<reference evidence="10" key="3">
    <citation type="submission" date="2020-05" db="UniProtKB">
        <authorList>
            <consortium name="EnsemblMetazoa"/>
        </authorList>
    </citation>
    <scope>IDENTIFICATION</scope>
    <source>
        <strain evidence="10">USDA</strain>
    </source>
</reference>
<keyword evidence="5" id="KW-0809">Transit peptide</keyword>
<dbReference type="OrthoDB" id="1933379at2759"/>
<evidence type="ECO:0000256" key="5">
    <source>
        <dbReference type="ARBA" id="ARBA00022946"/>
    </source>
</evidence>
<keyword evidence="6 7" id="KW-0496">Mitochondrion</keyword>
<dbReference type="GO" id="GO:0008260">
    <property type="term" value="F:succinyl-CoA:3-oxo-acid CoA-transferase activity"/>
    <property type="evidence" value="ECO:0007669"/>
    <property type="project" value="UniProtKB-EC"/>
</dbReference>
<dbReference type="InterPro" id="IPR014388">
    <property type="entry name" value="3-oxoacid_CoA-transferase"/>
</dbReference>
<evidence type="ECO:0000256" key="2">
    <source>
        <dbReference type="ARBA" id="ARBA00004753"/>
    </source>
</evidence>
<dbReference type="RefSeq" id="XP_002427254.1">
    <property type="nucleotide sequence ID" value="XM_002427209.1"/>
</dbReference>
<dbReference type="PROSITE" id="PS01274">
    <property type="entry name" value="COA_TRANSF_2"/>
    <property type="match status" value="1"/>
</dbReference>
<dbReference type="EMBL" id="AAZO01003569">
    <property type="status" value="NOT_ANNOTATED_CDS"/>
    <property type="molecule type" value="Genomic_DNA"/>
</dbReference>
<dbReference type="EnsemblMetazoa" id="PHUM307460-RA">
    <property type="protein sequence ID" value="PHUM307460-PA"/>
    <property type="gene ID" value="PHUM307460"/>
</dbReference>
<dbReference type="eggNOG" id="KOG3822">
    <property type="taxonomic scope" value="Eukaryota"/>
</dbReference>
<reference evidence="9" key="2">
    <citation type="submission" date="2007-04" db="EMBL/GenBank/DDBJ databases">
        <title>The genome of the human body louse.</title>
        <authorList>
            <consortium name="The Human Body Louse Genome Consortium"/>
            <person name="Kirkness E."/>
            <person name="Walenz B."/>
            <person name="Hass B."/>
            <person name="Bruggner R."/>
            <person name="Strausberg R."/>
        </authorList>
    </citation>
    <scope>NUCLEOTIDE SEQUENCE</scope>
    <source>
        <strain evidence="9">USDA</strain>
    </source>
</reference>
<keyword evidence="11" id="KW-1185">Reference proteome</keyword>
<evidence type="ECO:0000256" key="6">
    <source>
        <dbReference type="ARBA" id="ARBA00023128"/>
    </source>
</evidence>
<comment type="catalytic activity">
    <reaction evidence="7">
        <text>a 3-oxo acid + succinyl-CoA = a 3-oxoacyl-CoA + succinate</text>
        <dbReference type="Rhea" id="RHEA:24564"/>
        <dbReference type="ChEBI" id="CHEBI:30031"/>
        <dbReference type="ChEBI" id="CHEBI:35973"/>
        <dbReference type="ChEBI" id="CHEBI:57292"/>
        <dbReference type="ChEBI" id="CHEBI:90726"/>
        <dbReference type="EC" id="2.8.3.5"/>
    </reaction>
</comment>
<dbReference type="InterPro" id="IPR004164">
    <property type="entry name" value="CoA_transf_AS"/>
</dbReference>
<dbReference type="EC" id="2.8.3.5" evidence="7"/>
<dbReference type="HOGENOM" id="CLU_019942_1_3_1"/>
<name>E0VMB0_PEDHC</name>
<dbReference type="InterPro" id="IPR012791">
    <property type="entry name" value="3-oxoacid_CoA-transf_B"/>
</dbReference>
<comment type="subcellular location">
    <subcellularLocation>
        <location evidence="1">Mitochondrion</location>
    </subcellularLocation>
</comment>
<dbReference type="SMART" id="SM00882">
    <property type="entry name" value="CoA_trans"/>
    <property type="match status" value="2"/>
</dbReference>
<evidence type="ECO:0000313" key="10">
    <source>
        <dbReference type="EnsemblMetazoa" id="PHUM307460-PA"/>
    </source>
</evidence>
<dbReference type="SUPFAM" id="SSF100950">
    <property type="entry name" value="NagB/RpiA/CoA transferase-like"/>
    <property type="match status" value="2"/>
</dbReference>
<dbReference type="AlphaFoldDB" id="E0VMB0"/>
<evidence type="ECO:0000256" key="8">
    <source>
        <dbReference type="PIRSR" id="PIRSR000858-1"/>
    </source>
</evidence>
<evidence type="ECO:0000256" key="1">
    <source>
        <dbReference type="ARBA" id="ARBA00004173"/>
    </source>
</evidence>